<evidence type="ECO:0000313" key="1">
    <source>
        <dbReference type="EMBL" id="GAG87627.1"/>
    </source>
</evidence>
<proteinExistence type="predicted"/>
<sequence length="29" mass="3413">GWIIGKSKLPMKNWKSALGGWWNREKNKV</sequence>
<gene>
    <name evidence="1" type="ORF">S01H4_26791</name>
</gene>
<name>X1C2P4_9ZZZZ</name>
<feature type="non-terminal residue" evidence="1">
    <location>
        <position position="1"/>
    </location>
</feature>
<reference evidence="1" key="1">
    <citation type="journal article" date="2014" name="Front. Microbiol.">
        <title>High frequency of phylogenetically diverse reductive dehalogenase-homologous genes in deep subseafloor sedimentary metagenomes.</title>
        <authorList>
            <person name="Kawai M."/>
            <person name="Futagami T."/>
            <person name="Toyoda A."/>
            <person name="Takaki Y."/>
            <person name="Nishi S."/>
            <person name="Hori S."/>
            <person name="Arai W."/>
            <person name="Tsubouchi T."/>
            <person name="Morono Y."/>
            <person name="Uchiyama I."/>
            <person name="Ito T."/>
            <person name="Fujiyama A."/>
            <person name="Inagaki F."/>
            <person name="Takami H."/>
        </authorList>
    </citation>
    <scope>NUCLEOTIDE SEQUENCE</scope>
    <source>
        <strain evidence="1">Expedition CK06-06</strain>
    </source>
</reference>
<accession>X1C2P4</accession>
<protein>
    <submittedName>
        <fullName evidence="1">Uncharacterized protein</fullName>
    </submittedName>
</protein>
<organism evidence="1">
    <name type="scientific">marine sediment metagenome</name>
    <dbReference type="NCBI Taxonomy" id="412755"/>
    <lineage>
        <taxon>unclassified sequences</taxon>
        <taxon>metagenomes</taxon>
        <taxon>ecological metagenomes</taxon>
    </lineage>
</organism>
<dbReference type="AlphaFoldDB" id="X1C2P4"/>
<comment type="caution">
    <text evidence="1">The sequence shown here is derived from an EMBL/GenBank/DDBJ whole genome shotgun (WGS) entry which is preliminary data.</text>
</comment>
<dbReference type="EMBL" id="BART01012973">
    <property type="protein sequence ID" value="GAG87627.1"/>
    <property type="molecule type" value="Genomic_DNA"/>
</dbReference>